<evidence type="ECO:0000256" key="3">
    <source>
        <dbReference type="ARBA" id="ARBA00022723"/>
    </source>
</evidence>
<organism evidence="14 15">
    <name type="scientific">Loxostege sticticalis</name>
    <name type="common">Beet webworm moth</name>
    <dbReference type="NCBI Taxonomy" id="481309"/>
    <lineage>
        <taxon>Eukaryota</taxon>
        <taxon>Metazoa</taxon>
        <taxon>Ecdysozoa</taxon>
        <taxon>Arthropoda</taxon>
        <taxon>Hexapoda</taxon>
        <taxon>Insecta</taxon>
        <taxon>Pterygota</taxon>
        <taxon>Neoptera</taxon>
        <taxon>Endopterygota</taxon>
        <taxon>Lepidoptera</taxon>
        <taxon>Glossata</taxon>
        <taxon>Ditrysia</taxon>
        <taxon>Pyraloidea</taxon>
        <taxon>Crambidae</taxon>
        <taxon>Pyraustinae</taxon>
        <taxon>Loxostege</taxon>
    </lineage>
</organism>
<dbReference type="Proteomes" id="UP001549921">
    <property type="component" value="Unassembled WGS sequence"/>
</dbReference>
<evidence type="ECO:0000256" key="5">
    <source>
        <dbReference type="ARBA" id="ARBA00022771"/>
    </source>
</evidence>
<dbReference type="GO" id="GO:0032502">
    <property type="term" value="P:developmental process"/>
    <property type="evidence" value="ECO:0007669"/>
    <property type="project" value="UniProtKB-ARBA"/>
</dbReference>
<feature type="domain" description="C2H2-type" evidence="13">
    <location>
        <begin position="184"/>
        <end position="211"/>
    </location>
</feature>
<dbReference type="GO" id="GO:0008270">
    <property type="term" value="F:zinc ion binding"/>
    <property type="evidence" value="ECO:0007669"/>
    <property type="project" value="UniProtKB-KW"/>
</dbReference>
<evidence type="ECO:0000313" key="15">
    <source>
        <dbReference type="Proteomes" id="UP001549921"/>
    </source>
</evidence>
<feature type="compositionally biased region" description="Basic and acidic residues" evidence="12">
    <location>
        <begin position="79"/>
        <end position="92"/>
    </location>
</feature>
<dbReference type="PROSITE" id="PS00028">
    <property type="entry name" value="ZINC_FINGER_C2H2_1"/>
    <property type="match status" value="8"/>
</dbReference>
<feature type="domain" description="C2H2-type" evidence="13">
    <location>
        <begin position="327"/>
        <end position="349"/>
    </location>
</feature>
<dbReference type="AlphaFoldDB" id="A0ABD0S530"/>
<dbReference type="Pfam" id="PF12874">
    <property type="entry name" value="zf-met"/>
    <property type="match status" value="1"/>
</dbReference>
<dbReference type="Gene3D" id="3.30.160.60">
    <property type="entry name" value="Classic Zinc Finger"/>
    <property type="match status" value="8"/>
</dbReference>
<evidence type="ECO:0000256" key="8">
    <source>
        <dbReference type="ARBA" id="ARBA00023125"/>
    </source>
</evidence>
<evidence type="ECO:0000256" key="12">
    <source>
        <dbReference type="SAM" id="MobiDB-lite"/>
    </source>
</evidence>
<name>A0ABD0S530_LOXSC</name>
<evidence type="ECO:0000256" key="10">
    <source>
        <dbReference type="ARBA" id="ARBA00023242"/>
    </source>
</evidence>
<dbReference type="PANTHER" id="PTHR24399">
    <property type="entry name" value="ZINC FINGER AND BTB DOMAIN-CONTAINING"/>
    <property type="match status" value="1"/>
</dbReference>
<keyword evidence="5 11" id="KW-0863">Zinc-finger</keyword>
<keyword evidence="3" id="KW-0479">Metal-binding</keyword>
<dbReference type="InterPro" id="IPR013087">
    <property type="entry name" value="Znf_C2H2_type"/>
</dbReference>
<feature type="region of interest" description="Disordered" evidence="12">
    <location>
        <begin position="44"/>
        <end position="120"/>
    </location>
</feature>
<feature type="compositionally biased region" description="Basic and acidic residues" evidence="12">
    <location>
        <begin position="57"/>
        <end position="71"/>
    </location>
</feature>
<feature type="domain" description="C2H2-type" evidence="13">
    <location>
        <begin position="212"/>
        <end position="239"/>
    </location>
</feature>
<dbReference type="GO" id="GO:0045893">
    <property type="term" value="P:positive regulation of DNA-templated transcription"/>
    <property type="evidence" value="ECO:0007669"/>
    <property type="project" value="UniProtKB-ARBA"/>
</dbReference>
<dbReference type="GO" id="GO:0005634">
    <property type="term" value="C:nucleus"/>
    <property type="evidence" value="ECO:0007669"/>
    <property type="project" value="UniProtKB-SubCell"/>
</dbReference>
<evidence type="ECO:0000313" key="14">
    <source>
        <dbReference type="EMBL" id="KAL0809178.1"/>
    </source>
</evidence>
<comment type="subcellular location">
    <subcellularLocation>
        <location evidence="1">Nucleus</location>
    </subcellularLocation>
</comment>
<keyword evidence="9" id="KW-0804">Transcription</keyword>
<evidence type="ECO:0000256" key="2">
    <source>
        <dbReference type="ARBA" id="ARBA00006991"/>
    </source>
</evidence>
<gene>
    <name evidence="14" type="ORF">ABMA28_011404</name>
</gene>
<evidence type="ECO:0000256" key="1">
    <source>
        <dbReference type="ARBA" id="ARBA00004123"/>
    </source>
</evidence>
<dbReference type="FunFam" id="3.30.160.60:FF:000202">
    <property type="entry name" value="Zinc finger protein 574"/>
    <property type="match status" value="1"/>
</dbReference>
<dbReference type="FunFam" id="3.30.160.60:FF:001370">
    <property type="entry name" value="Zinc finger protein"/>
    <property type="match status" value="1"/>
</dbReference>
<evidence type="ECO:0000256" key="7">
    <source>
        <dbReference type="ARBA" id="ARBA00023015"/>
    </source>
</evidence>
<reference evidence="14 15" key="1">
    <citation type="submission" date="2024-06" db="EMBL/GenBank/DDBJ databases">
        <title>A chromosome-level genome assembly of beet webworm, Loxostege sticticalis.</title>
        <authorList>
            <person name="Zhang Y."/>
        </authorList>
    </citation>
    <scope>NUCLEOTIDE SEQUENCE [LARGE SCALE GENOMIC DNA]</scope>
    <source>
        <strain evidence="14">AQ028</strain>
        <tissue evidence="14">Male pupae</tissue>
    </source>
</reference>
<dbReference type="PROSITE" id="PS50157">
    <property type="entry name" value="ZINC_FINGER_C2H2_2"/>
    <property type="match status" value="9"/>
</dbReference>
<evidence type="ECO:0000256" key="9">
    <source>
        <dbReference type="ARBA" id="ARBA00023163"/>
    </source>
</evidence>
<evidence type="ECO:0000256" key="11">
    <source>
        <dbReference type="PROSITE-ProRule" id="PRU00042"/>
    </source>
</evidence>
<keyword evidence="7" id="KW-0805">Transcription regulation</keyword>
<dbReference type="GO" id="GO:0005694">
    <property type="term" value="C:chromosome"/>
    <property type="evidence" value="ECO:0007669"/>
    <property type="project" value="UniProtKB-ARBA"/>
</dbReference>
<feature type="domain" description="C2H2-type" evidence="13">
    <location>
        <begin position="355"/>
        <end position="382"/>
    </location>
</feature>
<protein>
    <recommendedName>
        <fullName evidence="13">C2H2-type domain-containing protein</fullName>
    </recommendedName>
</protein>
<keyword evidence="8" id="KW-0238">DNA-binding</keyword>
<dbReference type="SUPFAM" id="SSF57667">
    <property type="entry name" value="beta-beta-alpha zinc fingers"/>
    <property type="match status" value="4"/>
</dbReference>
<keyword evidence="6" id="KW-0862">Zinc</keyword>
<evidence type="ECO:0000256" key="6">
    <source>
        <dbReference type="ARBA" id="ARBA00022833"/>
    </source>
</evidence>
<keyword evidence="4" id="KW-0677">Repeat</keyword>
<proteinExistence type="inferred from homology"/>
<dbReference type="PANTHER" id="PTHR24399:SF23">
    <property type="entry name" value="C2H2-TYPE DOMAIN-CONTAINING PROTEIN"/>
    <property type="match status" value="1"/>
</dbReference>
<evidence type="ECO:0000256" key="4">
    <source>
        <dbReference type="ARBA" id="ARBA00022737"/>
    </source>
</evidence>
<dbReference type="GO" id="GO:0003690">
    <property type="term" value="F:double-stranded DNA binding"/>
    <property type="evidence" value="ECO:0007669"/>
    <property type="project" value="UniProtKB-ARBA"/>
</dbReference>
<comment type="similarity">
    <text evidence="2">Belongs to the krueppel C2H2-type zinc-finger protein family.</text>
</comment>
<feature type="domain" description="C2H2-type" evidence="13">
    <location>
        <begin position="299"/>
        <end position="326"/>
    </location>
</feature>
<feature type="domain" description="C2H2-type" evidence="13">
    <location>
        <begin position="271"/>
        <end position="298"/>
    </location>
</feature>
<dbReference type="FunFam" id="3.30.160.60:FF:000446">
    <property type="entry name" value="Zinc finger protein"/>
    <property type="match status" value="1"/>
</dbReference>
<dbReference type="InterPro" id="IPR036236">
    <property type="entry name" value="Znf_C2H2_sf"/>
</dbReference>
<dbReference type="Pfam" id="PF00096">
    <property type="entry name" value="zf-C2H2"/>
    <property type="match status" value="6"/>
</dbReference>
<dbReference type="GO" id="GO:0043565">
    <property type="term" value="F:sequence-specific DNA binding"/>
    <property type="evidence" value="ECO:0007669"/>
    <property type="project" value="UniProtKB-ARBA"/>
</dbReference>
<dbReference type="SMART" id="SM00355">
    <property type="entry name" value="ZnF_C2H2"/>
    <property type="match status" value="9"/>
</dbReference>
<evidence type="ECO:0000259" key="13">
    <source>
        <dbReference type="PROSITE" id="PS50157"/>
    </source>
</evidence>
<sequence length="522" mass="60878">MSEHNIVIKQEVEDPSYGVTNVNNVAPNTVTSYEVSTEFVSVKIEKDDPDSPPIRHIKVEPLDLAPERRPDSPQVPDSTTDRPVKAEHRSVEVEVTLELVPEEKNEQEQANNEQQDTETKSIQQLMEEKMKKNELKKKFVIENGRFSCLVCHKPYMTKASIVRHLLKHTEKDFENPPKNPLELHKCDKCGKTFKCASNLQQHSYIHLDKKQFQCERCQRSFTLKSNLIRHQGKSQCQLPDTKIICEVCNKFFATDSMLRSHLKKHSAERPFACDDCGMNFKYKSTLVRHLQHHKGDKPYACNICNKTFTHFGLIKPHMRMHTGEKPYSCPICSKKFSHKHNMLRHTVRHDKVVNLNCPVCDKKFPKESRLKYHMRTHMDEKCFACAICPKKFSHRQNVIRHYSRKHPDKIYESTDTDASVALKLWNEVKNNERPLPAIDANKRRVVKKKENNNQSDNVDNEGMKPEVEFIHEYNNDNYTNQADIKMEIEEEEILPDIKEKPQTSFEVVNIKIECDFDGEETV</sequence>
<feature type="domain" description="C2H2-type" evidence="13">
    <location>
        <begin position="243"/>
        <end position="270"/>
    </location>
</feature>
<feature type="domain" description="C2H2-type" evidence="13">
    <location>
        <begin position="383"/>
        <end position="406"/>
    </location>
</feature>
<dbReference type="FunFam" id="3.30.160.60:FF:001732">
    <property type="entry name" value="Zgc:162936"/>
    <property type="match status" value="1"/>
</dbReference>
<accession>A0ABD0S530</accession>
<dbReference type="EMBL" id="JBEDNZ010000029">
    <property type="protein sequence ID" value="KAL0809178.1"/>
    <property type="molecule type" value="Genomic_DNA"/>
</dbReference>
<keyword evidence="10" id="KW-0539">Nucleus</keyword>
<comment type="caution">
    <text evidence="14">The sequence shown here is derived from an EMBL/GenBank/DDBJ whole genome shotgun (WGS) entry which is preliminary data.</text>
</comment>
<feature type="domain" description="C2H2-type" evidence="13">
    <location>
        <begin position="146"/>
        <end position="173"/>
    </location>
</feature>